<keyword evidence="1" id="KW-1133">Transmembrane helix</keyword>
<keyword evidence="2" id="KW-0732">Signal</keyword>
<dbReference type="InterPro" id="IPR043993">
    <property type="entry name" value="T4SS_pilin"/>
</dbReference>
<feature type="signal peptide" evidence="2">
    <location>
        <begin position="1"/>
        <end position="22"/>
    </location>
</feature>
<evidence type="ECO:0000256" key="2">
    <source>
        <dbReference type="SAM" id="SignalP"/>
    </source>
</evidence>
<organism evidence="3">
    <name type="scientific">uncultured bacterium</name>
    <name type="common">gcode 4</name>
    <dbReference type="NCBI Taxonomy" id="1234023"/>
    <lineage>
        <taxon>Bacteria</taxon>
        <taxon>environmental samples</taxon>
    </lineage>
</organism>
<dbReference type="AlphaFoldDB" id="K1XYV3"/>
<dbReference type="EMBL" id="AMFJ01034085">
    <property type="protein sequence ID" value="EKD30342.1"/>
    <property type="molecule type" value="Genomic_DNA"/>
</dbReference>
<sequence>MKKWIVSFLLSSLCFLSGFDIGAAAVRECPLVQDGYECYCPLDITLDCENVPLPAPSNSSPIPGSSPVGVTQSLLQVGGGDNSANSSTNVTLKDNFLKNIQVYFMGLLGIVSVSVFLYIGFMLFTAQGKEEEFKNAWKSLIYVVIGLAVMPLAYIVVKIVTGFTF</sequence>
<name>K1XYV3_9BACT</name>
<reference evidence="3" key="1">
    <citation type="journal article" date="2012" name="Science">
        <title>Fermentation, hydrogen, and sulfur metabolism in multiple uncultivated bacterial phyla.</title>
        <authorList>
            <person name="Wrighton K.C."/>
            <person name="Thomas B.C."/>
            <person name="Sharon I."/>
            <person name="Miller C.S."/>
            <person name="Castelle C.J."/>
            <person name="VerBerkmoes N.C."/>
            <person name="Wilkins M.J."/>
            <person name="Hettich R.L."/>
            <person name="Lipton M.S."/>
            <person name="Williams K.H."/>
            <person name="Long P.E."/>
            <person name="Banfield J.F."/>
        </authorList>
    </citation>
    <scope>NUCLEOTIDE SEQUENCE [LARGE SCALE GENOMIC DNA]</scope>
</reference>
<evidence type="ECO:0000313" key="3">
    <source>
        <dbReference type="EMBL" id="EKD30342.1"/>
    </source>
</evidence>
<comment type="caution">
    <text evidence="3">The sequence shown here is derived from an EMBL/GenBank/DDBJ whole genome shotgun (WGS) entry which is preliminary data.</text>
</comment>
<feature type="transmembrane region" description="Helical" evidence="1">
    <location>
        <begin position="136"/>
        <end position="157"/>
    </location>
</feature>
<accession>K1XYV3</accession>
<feature type="chain" id="PRO_5022826486" description="Transmembrane protein" evidence="2">
    <location>
        <begin position="23"/>
        <end position="165"/>
    </location>
</feature>
<proteinExistence type="predicted"/>
<gene>
    <name evidence="3" type="ORF">ACD_78C00085G0002</name>
</gene>
<protein>
    <recommendedName>
        <fullName evidence="4">Transmembrane protein</fullName>
    </recommendedName>
</protein>
<evidence type="ECO:0008006" key="4">
    <source>
        <dbReference type="Google" id="ProtNLM"/>
    </source>
</evidence>
<feature type="transmembrane region" description="Helical" evidence="1">
    <location>
        <begin position="102"/>
        <end position="124"/>
    </location>
</feature>
<keyword evidence="1" id="KW-0472">Membrane</keyword>
<dbReference type="Pfam" id="PF18895">
    <property type="entry name" value="T4SS_pilin"/>
    <property type="match status" value="1"/>
</dbReference>
<evidence type="ECO:0000256" key="1">
    <source>
        <dbReference type="SAM" id="Phobius"/>
    </source>
</evidence>
<keyword evidence="1" id="KW-0812">Transmembrane</keyword>